<evidence type="ECO:0000313" key="2">
    <source>
        <dbReference type="EMBL" id="KDR13592.1"/>
    </source>
</evidence>
<feature type="compositionally biased region" description="Polar residues" evidence="1">
    <location>
        <begin position="45"/>
        <end position="54"/>
    </location>
</feature>
<evidence type="ECO:0000313" key="3">
    <source>
        <dbReference type="Proteomes" id="UP000027135"/>
    </source>
</evidence>
<organism evidence="2 3">
    <name type="scientific">Zootermopsis nevadensis</name>
    <name type="common">Dampwood termite</name>
    <dbReference type="NCBI Taxonomy" id="136037"/>
    <lineage>
        <taxon>Eukaryota</taxon>
        <taxon>Metazoa</taxon>
        <taxon>Ecdysozoa</taxon>
        <taxon>Arthropoda</taxon>
        <taxon>Hexapoda</taxon>
        <taxon>Insecta</taxon>
        <taxon>Pterygota</taxon>
        <taxon>Neoptera</taxon>
        <taxon>Polyneoptera</taxon>
        <taxon>Dictyoptera</taxon>
        <taxon>Blattodea</taxon>
        <taxon>Blattoidea</taxon>
        <taxon>Termitoidae</taxon>
        <taxon>Termopsidae</taxon>
        <taxon>Zootermopsis</taxon>
    </lineage>
</organism>
<feature type="compositionally biased region" description="Basic and acidic residues" evidence="1">
    <location>
        <begin position="55"/>
        <end position="65"/>
    </location>
</feature>
<name>A0A067QUL9_ZOONE</name>
<protein>
    <submittedName>
        <fullName evidence="2">Uncharacterized protein</fullName>
    </submittedName>
</protein>
<dbReference type="InParanoid" id="A0A067QUL9"/>
<dbReference type="Proteomes" id="UP000027135">
    <property type="component" value="Unassembled WGS sequence"/>
</dbReference>
<dbReference type="AlphaFoldDB" id="A0A067QUL9"/>
<sequence>MSKTTDQMVTMEERLATLFLLLVWPTVILHLLSADDSIVFPDKGSSAQPKTSSNHGDETKDERVKPRIGLDTGGVSTAFNFGVEPNGGGISGSASFSSSYGGQGQAHSSSQSQSFNFEAGSSGFSASQAASQSSSFNSQFPGYHGSGGPSIIDSQASSQASSGSSGGPGAHASSHASSFGFQTNGANFGASSSAANAQGFSTALGRPTGGFGYYPGGGLSGSKNQGAGVSLENLYPDFIRNFQQGNNQTYKLHNGSRKRPAWFNKAFRFDKNSTVVFPE</sequence>
<keyword evidence="3" id="KW-1185">Reference proteome</keyword>
<feature type="region of interest" description="Disordered" evidence="1">
    <location>
        <begin position="135"/>
        <end position="178"/>
    </location>
</feature>
<evidence type="ECO:0000256" key="1">
    <source>
        <dbReference type="SAM" id="MobiDB-lite"/>
    </source>
</evidence>
<gene>
    <name evidence="2" type="ORF">L798_12281</name>
</gene>
<feature type="region of interest" description="Disordered" evidence="1">
    <location>
        <begin position="43"/>
        <end position="70"/>
    </location>
</feature>
<dbReference type="EMBL" id="KK852936">
    <property type="protein sequence ID" value="KDR13592.1"/>
    <property type="molecule type" value="Genomic_DNA"/>
</dbReference>
<feature type="compositionally biased region" description="Low complexity" evidence="1">
    <location>
        <begin position="154"/>
        <end position="163"/>
    </location>
</feature>
<reference evidence="2 3" key="1">
    <citation type="journal article" date="2014" name="Nat. Commun.">
        <title>Molecular traces of alternative social organization in a termite genome.</title>
        <authorList>
            <person name="Terrapon N."/>
            <person name="Li C."/>
            <person name="Robertson H.M."/>
            <person name="Ji L."/>
            <person name="Meng X."/>
            <person name="Booth W."/>
            <person name="Chen Z."/>
            <person name="Childers C.P."/>
            <person name="Glastad K.M."/>
            <person name="Gokhale K."/>
            <person name="Gowin J."/>
            <person name="Gronenberg W."/>
            <person name="Hermansen R.A."/>
            <person name="Hu H."/>
            <person name="Hunt B.G."/>
            <person name="Huylmans A.K."/>
            <person name="Khalil S.M."/>
            <person name="Mitchell R.D."/>
            <person name="Munoz-Torres M.C."/>
            <person name="Mustard J.A."/>
            <person name="Pan H."/>
            <person name="Reese J.T."/>
            <person name="Scharf M.E."/>
            <person name="Sun F."/>
            <person name="Vogel H."/>
            <person name="Xiao J."/>
            <person name="Yang W."/>
            <person name="Yang Z."/>
            <person name="Yang Z."/>
            <person name="Zhou J."/>
            <person name="Zhu J."/>
            <person name="Brent C.S."/>
            <person name="Elsik C.G."/>
            <person name="Goodisman M.A."/>
            <person name="Liberles D.A."/>
            <person name="Roe R.M."/>
            <person name="Vargo E.L."/>
            <person name="Vilcinskas A."/>
            <person name="Wang J."/>
            <person name="Bornberg-Bauer E."/>
            <person name="Korb J."/>
            <person name="Zhang G."/>
            <person name="Liebig J."/>
        </authorList>
    </citation>
    <scope>NUCLEOTIDE SEQUENCE [LARGE SCALE GENOMIC DNA]</scope>
    <source>
        <tissue evidence="2">Whole organism</tissue>
    </source>
</reference>
<proteinExistence type="predicted"/>
<accession>A0A067QUL9</accession>
<feature type="region of interest" description="Disordered" evidence="1">
    <location>
        <begin position="94"/>
        <end position="114"/>
    </location>
</feature>